<evidence type="ECO:0000256" key="1">
    <source>
        <dbReference type="SAM" id="MobiDB-lite"/>
    </source>
</evidence>
<dbReference type="EnsemblMetazoa" id="ADIR004827-RA">
    <property type="protein sequence ID" value="ADIR004827-PA"/>
    <property type="gene ID" value="ADIR004827"/>
</dbReference>
<feature type="chain" id="PRO_5008129583" evidence="2">
    <location>
        <begin position="24"/>
        <end position="396"/>
    </location>
</feature>
<protein>
    <submittedName>
        <fullName evidence="3">Uncharacterized protein</fullName>
    </submittedName>
</protein>
<keyword evidence="4" id="KW-1185">Reference proteome</keyword>
<dbReference type="Proteomes" id="UP000075884">
    <property type="component" value="Unassembled WGS sequence"/>
</dbReference>
<name>A0A182NB01_9DIPT</name>
<reference evidence="3" key="2">
    <citation type="submission" date="2020-05" db="UniProtKB">
        <authorList>
            <consortium name="EnsemblMetazoa"/>
        </authorList>
    </citation>
    <scope>IDENTIFICATION</scope>
    <source>
        <strain evidence="3">WRAIR2</strain>
    </source>
</reference>
<evidence type="ECO:0000313" key="3">
    <source>
        <dbReference type="EnsemblMetazoa" id="ADIR004827-PA"/>
    </source>
</evidence>
<dbReference type="VEuPathDB" id="VectorBase:ADIR004827"/>
<dbReference type="AlphaFoldDB" id="A0A182NB01"/>
<organism evidence="3 4">
    <name type="scientific">Anopheles dirus</name>
    <dbReference type="NCBI Taxonomy" id="7168"/>
    <lineage>
        <taxon>Eukaryota</taxon>
        <taxon>Metazoa</taxon>
        <taxon>Ecdysozoa</taxon>
        <taxon>Arthropoda</taxon>
        <taxon>Hexapoda</taxon>
        <taxon>Insecta</taxon>
        <taxon>Pterygota</taxon>
        <taxon>Neoptera</taxon>
        <taxon>Endopterygota</taxon>
        <taxon>Diptera</taxon>
        <taxon>Nematocera</taxon>
        <taxon>Culicoidea</taxon>
        <taxon>Culicidae</taxon>
        <taxon>Anophelinae</taxon>
        <taxon>Anopheles</taxon>
    </lineage>
</organism>
<evidence type="ECO:0000256" key="2">
    <source>
        <dbReference type="SAM" id="SignalP"/>
    </source>
</evidence>
<feature type="region of interest" description="Disordered" evidence="1">
    <location>
        <begin position="66"/>
        <end position="88"/>
    </location>
</feature>
<accession>A0A182NB01</accession>
<sequence length="396" mass="41276">MDAVRSVPFRWMVLATCTLLCYSLTQHSAVVSAMELGGGTGQQMATVAKHTATDHVREILGRALGRDDHSYSGSHSSSSSDERSDNGAPCSKMRSVVAFLFVMLAVSCQGTTSDREDIAGSKDAPLATFLQPVQVRLRDEQDLPDRRARELSYFGTGYSYNPYAGHHNALYTPYSSQHGLYNPYTNSPGYNLGALNGYGGAAGFGGAFGGVGNGAFLGTGTAGYPGAQFGGFGGIGQGAVGGAYPYGAGWNVAQSPYGAYGNQLGGYYNRGFLVVLAMIGLAVAYPAQQQEQQVNSQAPEQLVEEVAQLVPAEEGEAAADTEAARSKRTVGIGFGGVGFGVGLVGGGFGGYPGYGYGGGYPGFGYGGYYPGYGYRHGYRYGGYGGYGGGFGLPYYF</sequence>
<feature type="signal peptide" evidence="2">
    <location>
        <begin position="1"/>
        <end position="23"/>
    </location>
</feature>
<reference evidence="4" key="1">
    <citation type="submission" date="2013-03" db="EMBL/GenBank/DDBJ databases">
        <title>The Genome Sequence of Anopheles dirus WRAIR2.</title>
        <authorList>
            <consortium name="The Broad Institute Genomics Platform"/>
            <person name="Neafsey D.E."/>
            <person name="Walton C."/>
            <person name="Walker B."/>
            <person name="Young S.K."/>
            <person name="Zeng Q."/>
            <person name="Gargeya S."/>
            <person name="Fitzgerald M."/>
            <person name="Haas B."/>
            <person name="Abouelleil A."/>
            <person name="Allen A.W."/>
            <person name="Alvarado L."/>
            <person name="Arachchi H.M."/>
            <person name="Berlin A.M."/>
            <person name="Chapman S.B."/>
            <person name="Gainer-Dewar J."/>
            <person name="Goldberg J."/>
            <person name="Griggs A."/>
            <person name="Gujja S."/>
            <person name="Hansen M."/>
            <person name="Howarth C."/>
            <person name="Imamovic A."/>
            <person name="Ireland A."/>
            <person name="Larimer J."/>
            <person name="McCowan C."/>
            <person name="Murphy C."/>
            <person name="Pearson M."/>
            <person name="Poon T.W."/>
            <person name="Priest M."/>
            <person name="Roberts A."/>
            <person name="Saif S."/>
            <person name="Shea T."/>
            <person name="Sisk P."/>
            <person name="Sykes S."/>
            <person name="Wortman J."/>
            <person name="Nusbaum C."/>
            <person name="Birren B."/>
        </authorList>
    </citation>
    <scope>NUCLEOTIDE SEQUENCE [LARGE SCALE GENOMIC DNA]</scope>
    <source>
        <strain evidence="4">WRAIR2</strain>
    </source>
</reference>
<evidence type="ECO:0000313" key="4">
    <source>
        <dbReference type="Proteomes" id="UP000075884"/>
    </source>
</evidence>
<keyword evidence="2" id="KW-0732">Signal</keyword>
<proteinExistence type="predicted"/>
<dbReference type="STRING" id="7168.A0A182NB01"/>